<evidence type="ECO:0000313" key="2">
    <source>
        <dbReference type="EMBL" id="MDT0343472.1"/>
    </source>
</evidence>
<protein>
    <submittedName>
        <fullName evidence="2">Uncharacterized protein</fullName>
    </submittedName>
</protein>
<name>A0ABU2MPC5_9ACTN</name>
<evidence type="ECO:0000256" key="1">
    <source>
        <dbReference type="SAM" id="MobiDB-lite"/>
    </source>
</evidence>
<keyword evidence="3" id="KW-1185">Reference proteome</keyword>
<dbReference type="Proteomes" id="UP001183246">
    <property type="component" value="Unassembled WGS sequence"/>
</dbReference>
<dbReference type="RefSeq" id="WP_311704610.1">
    <property type="nucleotide sequence ID" value="NZ_JAVREL010000006.1"/>
</dbReference>
<proteinExistence type="predicted"/>
<accession>A0ABU2MPC5</accession>
<feature type="compositionally biased region" description="Pro residues" evidence="1">
    <location>
        <begin position="1"/>
        <end position="10"/>
    </location>
</feature>
<dbReference type="PROSITE" id="PS51257">
    <property type="entry name" value="PROKAR_LIPOPROTEIN"/>
    <property type="match status" value="1"/>
</dbReference>
<evidence type="ECO:0000313" key="3">
    <source>
        <dbReference type="Proteomes" id="UP001183246"/>
    </source>
</evidence>
<gene>
    <name evidence="2" type="ORF">RM590_12730</name>
</gene>
<organism evidence="2 3">
    <name type="scientific">Streptomyces litchfieldiae</name>
    <dbReference type="NCBI Taxonomy" id="3075543"/>
    <lineage>
        <taxon>Bacteria</taxon>
        <taxon>Bacillati</taxon>
        <taxon>Actinomycetota</taxon>
        <taxon>Actinomycetes</taxon>
        <taxon>Kitasatosporales</taxon>
        <taxon>Streptomycetaceae</taxon>
        <taxon>Streptomyces</taxon>
    </lineage>
</organism>
<comment type="caution">
    <text evidence="2">The sequence shown here is derived from an EMBL/GenBank/DDBJ whole genome shotgun (WGS) entry which is preliminary data.</text>
</comment>
<reference evidence="3" key="1">
    <citation type="submission" date="2023-07" db="EMBL/GenBank/DDBJ databases">
        <title>30 novel species of actinomycetes from the DSMZ collection.</title>
        <authorList>
            <person name="Nouioui I."/>
        </authorList>
    </citation>
    <scope>NUCLEOTIDE SEQUENCE [LARGE SCALE GENOMIC DNA]</scope>
    <source>
        <strain evidence="3">DSM 44938</strain>
    </source>
</reference>
<sequence length="58" mass="6003">MSTRPTPPPSATASGRRSGCWAATSTTGCNGVTQPSVDRVAAGGVRAEVDWVTVEQRQ</sequence>
<dbReference type="EMBL" id="JAVREL010000006">
    <property type="protein sequence ID" value="MDT0343472.1"/>
    <property type="molecule type" value="Genomic_DNA"/>
</dbReference>
<feature type="region of interest" description="Disordered" evidence="1">
    <location>
        <begin position="1"/>
        <end position="21"/>
    </location>
</feature>